<evidence type="ECO:0000313" key="3">
    <source>
        <dbReference type="Proteomes" id="UP000297565"/>
    </source>
</evidence>
<dbReference type="EMBL" id="CP066558">
    <property type="protein sequence ID" value="QQF82330.1"/>
    <property type="molecule type" value="Genomic_DNA"/>
</dbReference>
<dbReference type="InterPro" id="IPR007495">
    <property type="entry name" value="NqrM"/>
</dbReference>
<dbReference type="OrthoDB" id="5296227at2"/>
<evidence type="ECO:0000313" key="4">
    <source>
        <dbReference type="Proteomes" id="UP000595373"/>
    </source>
</evidence>
<keyword evidence="4" id="KW-1185">Reference proteome</keyword>
<reference evidence="2 3" key="1">
    <citation type="submission" date="2019-03" db="EMBL/GenBank/DDBJ databases">
        <title>Horizontal Gene Transfer Machinery in Histophilus somni.</title>
        <authorList>
            <person name="Mostafa Nazari M."/>
            <person name="Liljebjelke K."/>
        </authorList>
    </citation>
    <scope>NUCLEOTIDE SEQUENCE [LARGE SCALE GENOMIC DNA]</scope>
    <source>
        <strain evidence="2 3">UOC-EPH-KLM-04</strain>
    </source>
</reference>
<dbReference type="Proteomes" id="UP000595373">
    <property type="component" value="Chromosome"/>
</dbReference>
<dbReference type="Pfam" id="PF04400">
    <property type="entry name" value="NqrM"/>
    <property type="match status" value="1"/>
</dbReference>
<dbReference type="GeneID" id="31488146"/>
<dbReference type="Proteomes" id="UP000297565">
    <property type="component" value="Unassembled WGS sequence"/>
</dbReference>
<organism evidence="1 4">
    <name type="scientific">Histophilus somni</name>
    <name type="common">Haemophilus somnus</name>
    <dbReference type="NCBI Taxonomy" id="731"/>
    <lineage>
        <taxon>Bacteria</taxon>
        <taxon>Pseudomonadati</taxon>
        <taxon>Pseudomonadota</taxon>
        <taxon>Gammaproteobacteria</taxon>
        <taxon>Pasteurellales</taxon>
        <taxon>Pasteurellaceae</taxon>
        <taxon>Histophilus</taxon>
    </lineage>
</organism>
<accession>A0A9Q6K9N7</accession>
<sequence>MKLFLVTFAIFVLVILGMSLGYIIKRKSIAGSCGGISALGMKKVCDCDTPCDNLQAKLAAGDEDAKTEYEEKFAKKQPQFYELK</sequence>
<proteinExistence type="predicted"/>
<protein>
    <submittedName>
        <fullName evidence="1">(Na+)-NQR maturation NqrM</fullName>
    </submittedName>
</protein>
<evidence type="ECO:0000313" key="1">
    <source>
        <dbReference type="EMBL" id="QQF82330.1"/>
    </source>
</evidence>
<dbReference type="AlphaFoldDB" id="A0A9Q6K9N7"/>
<dbReference type="PANTHER" id="PTHR40691">
    <property type="entry name" value="(NA+)-NQR MATURATION NQRM"/>
    <property type="match status" value="1"/>
</dbReference>
<name>A0A9Q6K9N7_HISSO</name>
<reference evidence="1 4" key="2">
    <citation type="submission" date="2020-12" db="EMBL/GenBank/DDBJ databases">
        <title>ASc-MMNZ-VFA-070.</title>
        <authorList>
            <person name="Schryvers A."/>
            <person name="Mostafa Nazari M."/>
            <person name="Farshchi Andisi V."/>
            <person name="Timsit E."/>
            <person name="Walter Morck D."/>
        </authorList>
    </citation>
    <scope>NUCLEOTIDE SEQUENCE [LARGE SCALE GENOMIC DNA]</scope>
    <source>
        <strain evidence="1 4">ASc-MMNZ-VFA-070</strain>
    </source>
</reference>
<gene>
    <name evidence="1" type="primary">nqrM</name>
    <name evidence="2" type="ORF">E2R48_05580</name>
    <name evidence="1" type="ORF">JFL49_09930</name>
</gene>
<evidence type="ECO:0000313" key="2">
    <source>
        <dbReference type="EMBL" id="TEW29789.1"/>
    </source>
</evidence>
<dbReference type="EMBL" id="SNRV01000011">
    <property type="protein sequence ID" value="TEW29789.1"/>
    <property type="molecule type" value="Genomic_DNA"/>
</dbReference>
<dbReference type="PANTHER" id="PTHR40691:SF1">
    <property type="entry name" value="EXPORTED PROTEIN"/>
    <property type="match status" value="1"/>
</dbReference>
<dbReference type="RefSeq" id="WP_012340933.1">
    <property type="nucleotide sequence ID" value="NZ_CP018802.1"/>
</dbReference>